<accession>A0A644V3C7</accession>
<feature type="transmembrane region" description="Helical" evidence="1">
    <location>
        <begin position="64"/>
        <end position="82"/>
    </location>
</feature>
<sequence>MQNNKRQISGYLLTILFVFYFASTNFFKHTHIDENNRLIVHSHPFSSESNHQHHTASFQLIDKLSGFVAGLIILGMSLLAISELSSCLTVSRGEHVRTVAFLTSCFSRPPPKI</sequence>
<dbReference type="AlphaFoldDB" id="A0A644V3C7"/>
<gene>
    <name evidence="2" type="ORF">SDC9_31320</name>
</gene>
<feature type="transmembrane region" description="Helical" evidence="1">
    <location>
        <begin position="9"/>
        <end position="27"/>
    </location>
</feature>
<comment type="caution">
    <text evidence="2">The sequence shown here is derived from an EMBL/GenBank/DDBJ whole genome shotgun (WGS) entry which is preliminary data.</text>
</comment>
<evidence type="ECO:0000313" key="2">
    <source>
        <dbReference type="EMBL" id="MPL85352.1"/>
    </source>
</evidence>
<organism evidence="2">
    <name type="scientific">bioreactor metagenome</name>
    <dbReference type="NCBI Taxonomy" id="1076179"/>
    <lineage>
        <taxon>unclassified sequences</taxon>
        <taxon>metagenomes</taxon>
        <taxon>ecological metagenomes</taxon>
    </lineage>
</organism>
<reference evidence="2" key="1">
    <citation type="submission" date="2019-08" db="EMBL/GenBank/DDBJ databases">
        <authorList>
            <person name="Kucharzyk K."/>
            <person name="Murdoch R.W."/>
            <person name="Higgins S."/>
            <person name="Loffler F."/>
        </authorList>
    </citation>
    <scope>NUCLEOTIDE SEQUENCE</scope>
</reference>
<proteinExistence type="predicted"/>
<name>A0A644V3C7_9ZZZZ</name>
<keyword evidence="1" id="KW-0472">Membrane</keyword>
<keyword evidence="1" id="KW-0812">Transmembrane</keyword>
<protein>
    <submittedName>
        <fullName evidence="2">Uncharacterized protein</fullName>
    </submittedName>
</protein>
<evidence type="ECO:0000256" key="1">
    <source>
        <dbReference type="SAM" id="Phobius"/>
    </source>
</evidence>
<keyword evidence="1" id="KW-1133">Transmembrane helix</keyword>
<dbReference type="EMBL" id="VSSQ01000204">
    <property type="protein sequence ID" value="MPL85352.1"/>
    <property type="molecule type" value="Genomic_DNA"/>
</dbReference>